<feature type="compositionally biased region" description="Basic and acidic residues" evidence="1">
    <location>
        <begin position="70"/>
        <end position="85"/>
    </location>
</feature>
<organism evidence="2 3">
    <name type="scientific">Fraxinus pennsylvanica</name>
    <dbReference type="NCBI Taxonomy" id="56036"/>
    <lineage>
        <taxon>Eukaryota</taxon>
        <taxon>Viridiplantae</taxon>
        <taxon>Streptophyta</taxon>
        <taxon>Embryophyta</taxon>
        <taxon>Tracheophyta</taxon>
        <taxon>Spermatophyta</taxon>
        <taxon>Magnoliopsida</taxon>
        <taxon>eudicotyledons</taxon>
        <taxon>Gunneridae</taxon>
        <taxon>Pentapetalae</taxon>
        <taxon>asterids</taxon>
        <taxon>lamiids</taxon>
        <taxon>Lamiales</taxon>
        <taxon>Oleaceae</taxon>
        <taxon>Oleeae</taxon>
        <taxon>Fraxinus</taxon>
    </lineage>
</organism>
<evidence type="ECO:0000313" key="2">
    <source>
        <dbReference type="EMBL" id="CAI9775856.1"/>
    </source>
</evidence>
<feature type="region of interest" description="Disordered" evidence="1">
    <location>
        <begin position="26"/>
        <end position="87"/>
    </location>
</feature>
<evidence type="ECO:0000256" key="1">
    <source>
        <dbReference type="SAM" id="MobiDB-lite"/>
    </source>
</evidence>
<sequence>MKGTTEVPQEYDQRYMFFFVHAGLGEQRNGVPGTDDVSESPDHSGKGYGRGQTNPGASQGDTVGAADADPIERKTKPEADPDARPVSRFRVGQHEYAGSGTLADQKSDLMKSFEDRLFSPNNNNKLRRELGEMRGSSSVSASTSGVPAFLIESLIPYIFNARVLSIECKMVAIISTASQAQAKNGANPIVRHQAHKSRGQSEGGEPAGQDNKEVQEVARLSWLDIFHANEERGLIREMGLDFTTKWLAVIRDSICRGFFAKVCNELDLQKPIFPGVMIGEESNAFWKRFEYEGLPTIFLLWLSTEQHGLAAPPLAEAKRLKSALRNVASVGLSAQQSTSFGREGYRTYKSLPVLTEALSYQSSSTTALSYSLARRVAFLIQ</sequence>
<proteinExistence type="predicted"/>
<name>A0AAD2E5R9_9LAMI</name>
<keyword evidence="3" id="KW-1185">Reference proteome</keyword>
<protein>
    <submittedName>
        <fullName evidence="2">Uncharacterized protein</fullName>
    </submittedName>
</protein>
<gene>
    <name evidence="2" type="ORF">FPE_LOCUS23286</name>
</gene>
<dbReference type="EMBL" id="OU503049">
    <property type="protein sequence ID" value="CAI9775856.1"/>
    <property type="molecule type" value="Genomic_DNA"/>
</dbReference>
<accession>A0AAD2E5R9</accession>
<reference evidence="2" key="1">
    <citation type="submission" date="2023-05" db="EMBL/GenBank/DDBJ databases">
        <authorList>
            <person name="Huff M."/>
        </authorList>
    </citation>
    <scope>NUCLEOTIDE SEQUENCE</scope>
</reference>
<dbReference type="AlphaFoldDB" id="A0AAD2E5R9"/>
<feature type="compositionally biased region" description="Polar residues" evidence="1">
    <location>
        <begin position="51"/>
        <end position="61"/>
    </location>
</feature>
<evidence type="ECO:0000313" key="3">
    <source>
        <dbReference type="Proteomes" id="UP000834106"/>
    </source>
</evidence>
<dbReference type="Proteomes" id="UP000834106">
    <property type="component" value="Chromosome 14"/>
</dbReference>